<name>A0A5B8WGJ7_9CAUD</name>
<evidence type="ECO:0000313" key="3">
    <source>
        <dbReference type="Proteomes" id="UP000321915"/>
    </source>
</evidence>
<keyword evidence="3" id="KW-1185">Reference proteome</keyword>
<dbReference type="EMBL" id="MN183282">
    <property type="protein sequence ID" value="QED11623.1"/>
    <property type="molecule type" value="Genomic_DNA"/>
</dbReference>
<dbReference type="RefSeq" id="YP_010660500.1">
    <property type="nucleotide sequence ID" value="NC_070877.1"/>
</dbReference>
<accession>A0A5B8WGJ7</accession>
<dbReference type="InterPro" id="IPR036388">
    <property type="entry name" value="WH-like_DNA-bd_sf"/>
</dbReference>
<keyword evidence="2" id="KW-0378">Hydrolase</keyword>
<organism evidence="2 3">
    <name type="scientific">Arthrobacter phage Qui</name>
    <dbReference type="NCBI Taxonomy" id="2603260"/>
    <lineage>
        <taxon>Viruses</taxon>
        <taxon>Duplodnaviria</taxon>
        <taxon>Heunggongvirae</taxon>
        <taxon>Uroviricota</taxon>
        <taxon>Caudoviricetes</taxon>
        <taxon>Quivirus</taxon>
        <taxon>Quivirus qui</taxon>
    </lineage>
</organism>
<evidence type="ECO:0000313" key="2">
    <source>
        <dbReference type="EMBL" id="QED11623.1"/>
    </source>
</evidence>
<dbReference type="Gene3D" id="1.10.10.10">
    <property type="entry name" value="Winged helix-like DNA-binding domain superfamily/Winged helix DNA-binding domain"/>
    <property type="match status" value="1"/>
</dbReference>
<dbReference type="InterPro" id="IPR044925">
    <property type="entry name" value="His-Me_finger_sf"/>
</dbReference>
<sequence length="157" mass="18357">MELEGYPNYAVSNFGGVMNVNTNQYLKYRPDGKGYLRVSLSNEGVVRDHYVHHLVARCFFGSYETGEQINWVNGDITDNFVGNLRLRKVARRAILDMAPERRERAWGKRVRIPETGAIYRTVRDCARHIRGDYSSIYACLRGERKSHRGYSFEYYFE</sequence>
<keyword evidence="2" id="KW-0540">Nuclease</keyword>
<keyword evidence="2" id="KW-0255">Endonuclease</keyword>
<dbReference type="InterPro" id="IPR054307">
    <property type="entry name" value="I-HmuI_NUMOD-like"/>
</dbReference>
<dbReference type="GeneID" id="77936495"/>
<dbReference type="SUPFAM" id="SSF54060">
    <property type="entry name" value="His-Me finger endonucleases"/>
    <property type="match status" value="1"/>
</dbReference>
<dbReference type="SUPFAM" id="SSF64496">
    <property type="entry name" value="DNA-binding domain of intron-encoded endonucleases"/>
    <property type="match status" value="1"/>
</dbReference>
<gene>
    <name evidence="2" type="primary">134</name>
    <name evidence="2" type="ORF">SEA_QUI_134</name>
</gene>
<dbReference type="Gene3D" id="3.90.75.20">
    <property type="match status" value="1"/>
</dbReference>
<reference evidence="2 3" key="1">
    <citation type="submission" date="2019-07" db="EMBL/GenBank/DDBJ databases">
        <authorList>
            <person name="Abdullah A."/>
            <person name="Lima G.C."/>
            <person name="Cuneo C.K."/>
            <person name="Ennest D.C."/>
            <person name="Fritz K.J."/>
            <person name="Johnson B.T."/>
            <person name="Larson S.M."/>
            <person name="Lemunyete M.N."/>
            <person name="Murray M.B."/>
            <person name="Osmond D.E."/>
            <person name="Patras K.A."/>
            <person name="Ransibrahmanakul S."/>
            <person name="Simpson K.A."/>
            <person name="Thull B.S."/>
            <person name="Wetzel S."/>
            <person name="Bonilla J.A."/>
            <person name="Klyczek K."/>
            <person name="Garlena R.A."/>
            <person name="Russell D.A."/>
            <person name="Pope W.H."/>
            <person name="Jacobs-Sera D."/>
            <person name="Hatfull G.F."/>
        </authorList>
    </citation>
    <scope>NUCLEOTIDE SEQUENCE [LARGE SCALE GENOMIC DNA]</scope>
</reference>
<dbReference type="Proteomes" id="UP000321915">
    <property type="component" value="Segment"/>
</dbReference>
<evidence type="ECO:0000259" key="1">
    <source>
        <dbReference type="Pfam" id="PF22083"/>
    </source>
</evidence>
<dbReference type="GO" id="GO:0004519">
    <property type="term" value="F:endonuclease activity"/>
    <property type="evidence" value="ECO:0007669"/>
    <property type="project" value="UniProtKB-KW"/>
</dbReference>
<protein>
    <submittedName>
        <fullName evidence="2">HNH endonuclease</fullName>
    </submittedName>
</protein>
<proteinExistence type="predicted"/>
<dbReference type="Pfam" id="PF22083">
    <property type="entry name" value="I-HmuI_NUMOD-like"/>
    <property type="match status" value="1"/>
</dbReference>
<feature type="domain" description="DNA endonuclease I-HmuI-like NUMOD-like" evidence="1">
    <location>
        <begin position="119"/>
        <end position="153"/>
    </location>
</feature>
<dbReference type="KEGG" id="vg:77936495"/>